<reference evidence="2" key="1">
    <citation type="submission" date="2021-07" db="EMBL/GenBank/DDBJ databases">
        <title>New genus and species of the family Alcaligenaceae.</title>
        <authorList>
            <person name="Hahn M.W."/>
        </authorList>
    </citation>
    <scope>NUCLEOTIDE SEQUENCE</scope>
    <source>
        <strain evidence="2">LF4-65</strain>
    </source>
</reference>
<dbReference type="AlphaFoldDB" id="A0A953NBW6"/>
<gene>
    <name evidence="2" type="ORF">KZZ10_13630</name>
</gene>
<dbReference type="InterPro" id="IPR045886">
    <property type="entry name" value="ThiF/MoeB/HesA"/>
</dbReference>
<accession>A0A953NBW6</accession>
<dbReference type="Proteomes" id="UP000739565">
    <property type="component" value="Unassembled WGS sequence"/>
</dbReference>
<dbReference type="PANTHER" id="PTHR43267:SF1">
    <property type="entry name" value="TRNA THREONYLCARBAMOYLADENOSINE DEHYDRATASE"/>
    <property type="match status" value="1"/>
</dbReference>
<keyword evidence="3" id="KW-1185">Reference proteome</keyword>
<organism evidence="2 3">
    <name type="scientific">Zwartia hollandica</name>
    <dbReference type="NCBI Taxonomy" id="324606"/>
    <lineage>
        <taxon>Bacteria</taxon>
        <taxon>Pseudomonadati</taxon>
        <taxon>Pseudomonadota</taxon>
        <taxon>Betaproteobacteria</taxon>
        <taxon>Burkholderiales</taxon>
        <taxon>Alcaligenaceae</taxon>
        <taxon>Zwartia</taxon>
    </lineage>
</organism>
<proteinExistence type="predicted"/>
<protein>
    <submittedName>
        <fullName evidence="2">tRNA threonylcarbamoyladenosine dehydratase</fullName>
    </submittedName>
</protein>
<evidence type="ECO:0000313" key="2">
    <source>
        <dbReference type="EMBL" id="MBZ1351688.1"/>
    </source>
</evidence>
<evidence type="ECO:0000259" key="1">
    <source>
        <dbReference type="Pfam" id="PF00899"/>
    </source>
</evidence>
<dbReference type="Pfam" id="PF00899">
    <property type="entry name" value="ThiF"/>
    <property type="match status" value="1"/>
</dbReference>
<dbReference type="EMBL" id="JAHXRI010000010">
    <property type="protein sequence ID" value="MBZ1351688.1"/>
    <property type="molecule type" value="Genomic_DNA"/>
</dbReference>
<feature type="domain" description="THIF-type NAD/FAD binding fold" evidence="1">
    <location>
        <begin position="24"/>
        <end position="170"/>
    </location>
</feature>
<comment type="caution">
    <text evidence="2">The sequence shown here is derived from an EMBL/GenBank/DDBJ whole genome shotgun (WGS) entry which is preliminary data.</text>
</comment>
<dbReference type="RefSeq" id="WP_259662075.1">
    <property type="nucleotide sequence ID" value="NZ_JAHXRI010000010.1"/>
</dbReference>
<dbReference type="SUPFAM" id="SSF69572">
    <property type="entry name" value="Activating enzymes of the ubiquitin-like proteins"/>
    <property type="match status" value="1"/>
</dbReference>
<dbReference type="PANTHER" id="PTHR43267">
    <property type="entry name" value="TRNA THREONYLCARBAMOYLADENOSINE DEHYDRATASE"/>
    <property type="match status" value="1"/>
</dbReference>
<evidence type="ECO:0000313" key="3">
    <source>
        <dbReference type="Proteomes" id="UP000739565"/>
    </source>
</evidence>
<dbReference type="GO" id="GO:0061504">
    <property type="term" value="P:cyclic threonylcarbamoyladenosine biosynthetic process"/>
    <property type="evidence" value="ECO:0007669"/>
    <property type="project" value="TreeGrafter"/>
</dbReference>
<dbReference type="Gene3D" id="3.40.50.720">
    <property type="entry name" value="NAD(P)-binding Rossmann-like Domain"/>
    <property type="match status" value="1"/>
</dbReference>
<dbReference type="GO" id="GO:0061503">
    <property type="term" value="F:tRNA threonylcarbamoyladenosine dehydratase"/>
    <property type="evidence" value="ECO:0007669"/>
    <property type="project" value="TreeGrafter"/>
</dbReference>
<name>A0A953NBW6_9BURK</name>
<dbReference type="InterPro" id="IPR000594">
    <property type="entry name" value="ThiF_NAD_FAD-bd"/>
</dbReference>
<sequence length="275" mass="29208">MSLPQTEITYDTPADVERRFAGLLRLYGPQTLECLGAAHVAVVGIGGVGSWAAEALARNAVGALTLVDLDHIAESNVNRQVHALTQTLGESKVLAMSERILAINPQCRISTIDDFLTPENVELCLPAGLSAVIDCTDQMAAKVAMVLHAKACNTPLIVCGGAGGKTDSLALRTGDLVEATHDALLARLRNVLRRSHGYPRAVDSQGQMRKRVAKLGVRVLWVDQPTILPAAWQQNDPLQGLSCAGYGSSVNVTASMGFAAANLVVQQLLAHYPKN</sequence>
<dbReference type="CDD" id="cd00755">
    <property type="entry name" value="YgdL_like"/>
    <property type="match status" value="1"/>
</dbReference>
<dbReference type="InterPro" id="IPR035985">
    <property type="entry name" value="Ubiquitin-activating_enz"/>
</dbReference>
<dbReference type="GO" id="GO:0008641">
    <property type="term" value="F:ubiquitin-like modifier activating enzyme activity"/>
    <property type="evidence" value="ECO:0007669"/>
    <property type="project" value="InterPro"/>
</dbReference>